<sequence length="40" mass="4673">MALFQAFREFSKHHFPIFSDIFRILVGELAGIFLANMTKK</sequence>
<organism evidence="2 3">
    <name type="scientific">Streptococcus mitis</name>
    <dbReference type="NCBI Taxonomy" id="28037"/>
    <lineage>
        <taxon>Bacteria</taxon>
        <taxon>Bacillati</taxon>
        <taxon>Bacillota</taxon>
        <taxon>Bacilli</taxon>
        <taxon>Lactobacillales</taxon>
        <taxon>Streptococcaceae</taxon>
        <taxon>Streptococcus</taxon>
        <taxon>Streptococcus mitis group</taxon>
    </lineage>
</organism>
<proteinExistence type="predicted"/>
<protein>
    <submittedName>
        <fullName evidence="2">Uncharacterized protein</fullName>
    </submittedName>
</protein>
<dbReference type="PATRIC" id="fig|28037.95.peg.1888"/>
<name>A0A081PSP3_STRMT</name>
<accession>A0A081PSP3</accession>
<keyword evidence="1" id="KW-1133">Transmembrane helix</keyword>
<feature type="transmembrane region" description="Helical" evidence="1">
    <location>
        <begin position="15"/>
        <end position="35"/>
    </location>
</feature>
<keyword evidence="1" id="KW-0472">Membrane</keyword>
<evidence type="ECO:0000313" key="3">
    <source>
        <dbReference type="Proteomes" id="UP000028090"/>
    </source>
</evidence>
<gene>
    <name evidence="2" type="ORF">SK629_1962</name>
</gene>
<comment type="caution">
    <text evidence="2">The sequence shown here is derived from an EMBL/GenBank/DDBJ whole genome shotgun (WGS) entry which is preliminary data.</text>
</comment>
<dbReference type="AlphaFoldDB" id="A0A081PSP3"/>
<reference evidence="2 3" key="1">
    <citation type="submission" date="2014-05" db="EMBL/GenBank/DDBJ databases">
        <authorList>
            <person name="Daugherty S.C."/>
            <person name="Tallon L.J."/>
            <person name="Sadzewicz L."/>
            <person name="Kilian M."/>
            <person name="Tettelin H."/>
        </authorList>
    </citation>
    <scope>NUCLEOTIDE SEQUENCE [LARGE SCALE GENOMIC DNA]</scope>
    <source>
        <strain evidence="2 3">SK629</strain>
    </source>
</reference>
<evidence type="ECO:0000313" key="2">
    <source>
        <dbReference type="EMBL" id="KEQ33716.1"/>
    </source>
</evidence>
<dbReference type="EMBL" id="JPFU01000015">
    <property type="protein sequence ID" value="KEQ33716.1"/>
    <property type="molecule type" value="Genomic_DNA"/>
</dbReference>
<evidence type="ECO:0000256" key="1">
    <source>
        <dbReference type="SAM" id="Phobius"/>
    </source>
</evidence>
<keyword evidence="1" id="KW-0812">Transmembrane</keyword>
<dbReference type="Proteomes" id="UP000028090">
    <property type="component" value="Unassembled WGS sequence"/>
</dbReference>